<name>A0A941E8Q4_9ACTN</name>
<organism evidence="1 2">
    <name type="scientific">Actinospica acidithermotolerans</name>
    <dbReference type="NCBI Taxonomy" id="2828514"/>
    <lineage>
        <taxon>Bacteria</taxon>
        <taxon>Bacillati</taxon>
        <taxon>Actinomycetota</taxon>
        <taxon>Actinomycetes</taxon>
        <taxon>Catenulisporales</taxon>
        <taxon>Actinospicaceae</taxon>
        <taxon>Actinospica</taxon>
    </lineage>
</organism>
<protein>
    <submittedName>
        <fullName evidence="1">Uncharacterized protein</fullName>
    </submittedName>
</protein>
<proteinExistence type="predicted"/>
<dbReference type="AlphaFoldDB" id="A0A941E8Q4"/>
<evidence type="ECO:0000313" key="1">
    <source>
        <dbReference type="EMBL" id="MBR7826607.1"/>
    </source>
</evidence>
<sequence>MAIQDTLPSDPIRVRRRDPHSLVEVRAVGGVDAGRIWSLGMGTHTLGPAPDSAVHLRGAHAGRPGVRLTVTAGGEAWLAIPDPRPENSALPPEPGVPTLRTLRPMEPAGTPWAFPQDAASAAQELRWPEGAQLSIYGTRLSVARIRPVRSADRAPASDLERVERDALFERAVRCAEVPDPAALAADVTGRRATVGWRKPGMDGFLRLRLGSADGGSRTERWILPGLPCAVDLADAGILGVASVNLEAARALARWLVVQAATHCAPDDLGIRILADPSAGRSWEWAAKLPHGSRQGEAPAATDPRSVGRNIAELAAELAARAELPPSEDRPSRALLAVIDRASMLREVDGVAQILGRGPEFGIYAICVDTIAAIVPECRVVGRTTADELALSVRRQPERDRGGITPDLVGTEWCTRVAGTLASAGSTG</sequence>
<comment type="caution">
    <text evidence="1">The sequence shown here is derived from an EMBL/GenBank/DDBJ whole genome shotgun (WGS) entry which is preliminary data.</text>
</comment>
<dbReference type="Gene3D" id="3.40.50.300">
    <property type="entry name" value="P-loop containing nucleotide triphosphate hydrolases"/>
    <property type="match status" value="1"/>
</dbReference>
<dbReference type="RefSeq" id="WP_212517755.1">
    <property type="nucleotide sequence ID" value="NZ_JAGSOH010000019.1"/>
</dbReference>
<gene>
    <name evidence="1" type="ORF">KDK95_09850</name>
</gene>
<dbReference type="InterPro" id="IPR027417">
    <property type="entry name" value="P-loop_NTPase"/>
</dbReference>
<dbReference type="EMBL" id="JAGSOH010000019">
    <property type="protein sequence ID" value="MBR7826607.1"/>
    <property type="molecule type" value="Genomic_DNA"/>
</dbReference>
<accession>A0A941E8Q4</accession>
<evidence type="ECO:0000313" key="2">
    <source>
        <dbReference type="Proteomes" id="UP000676325"/>
    </source>
</evidence>
<reference evidence="1" key="1">
    <citation type="submission" date="2021-04" db="EMBL/GenBank/DDBJ databases">
        <title>Genome based classification of Actinospica acidithermotolerans sp. nov., an actinobacterium isolated from an Indonesian hot spring.</title>
        <authorList>
            <person name="Kusuma A.B."/>
            <person name="Putra K.E."/>
            <person name="Nafisah S."/>
            <person name="Loh J."/>
            <person name="Nouioui I."/>
            <person name="Goodfellow M."/>
        </authorList>
    </citation>
    <scope>NUCLEOTIDE SEQUENCE</scope>
    <source>
        <strain evidence="1">MGRD01-02</strain>
    </source>
</reference>
<keyword evidence="2" id="KW-1185">Reference proteome</keyword>
<dbReference type="Proteomes" id="UP000676325">
    <property type="component" value="Unassembled WGS sequence"/>
</dbReference>